<keyword evidence="2" id="KW-0472">Membrane</keyword>
<dbReference type="RefSeq" id="WP_380026759.1">
    <property type="nucleotide sequence ID" value="NZ_JBHSHC010000112.1"/>
</dbReference>
<feature type="transmembrane region" description="Helical" evidence="2">
    <location>
        <begin position="12"/>
        <end position="36"/>
    </location>
</feature>
<evidence type="ECO:0000256" key="2">
    <source>
        <dbReference type="SAM" id="Phobius"/>
    </source>
</evidence>
<name>A0ABV9Q423_9BACL</name>
<reference evidence="4" key="1">
    <citation type="journal article" date="2019" name="Int. J. Syst. Evol. Microbiol.">
        <title>The Global Catalogue of Microorganisms (GCM) 10K type strain sequencing project: providing services to taxonomists for standard genome sequencing and annotation.</title>
        <authorList>
            <consortium name="The Broad Institute Genomics Platform"/>
            <consortium name="The Broad Institute Genome Sequencing Center for Infectious Disease"/>
            <person name="Wu L."/>
            <person name="Ma J."/>
        </authorList>
    </citation>
    <scope>NUCLEOTIDE SEQUENCE [LARGE SCALE GENOMIC DNA]</scope>
    <source>
        <strain evidence="4">WYCCWR 12678</strain>
    </source>
</reference>
<sequence length="132" mass="14441">MKKPKRTAPIRFLWLAGAAGFGVAFFSSLAGGNLFVTSFERGVFGFILTSVAYWIIQFLFSFLGQKVSETETNNDAAQPGTSGTHFDVSLPAEPLDIPPSPGDFQPWTVADDKEPEEEQIANLVRAVRAMKE</sequence>
<organism evidence="3 4">
    <name type="scientific">Effusibacillus consociatus</name>
    <dbReference type="NCBI Taxonomy" id="1117041"/>
    <lineage>
        <taxon>Bacteria</taxon>
        <taxon>Bacillati</taxon>
        <taxon>Bacillota</taxon>
        <taxon>Bacilli</taxon>
        <taxon>Bacillales</taxon>
        <taxon>Alicyclobacillaceae</taxon>
        <taxon>Effusibacillus</taxon>
    </lineage>
</organism>
<comment type="caution">
    <text evidence="3">The sequence shown here is derived from an EMBL/GenBank/DDBJ whole genome shotgun (WGS) entry which is preliminary data.</text>
</comment>
<keyword evidence="2" id="KW-1133">Transmembrane helix</keyword>
<accession>A0ABV9Q423</accession>
<evidence type="ECO:0000313" key="4">
    <source>
        <dbReference type="Proteomes" id="UP001596002"/>
    </source>
</evidence>
<feature type="region of interest" description="Disordered" evidence="1">
    <location>
        <begin position="71"/>
        <end position="103"/>
    </location>
</feature>
<protein>
    <submittedName>
        <fullName evidence="3">Uncharacterized protein</fullName>
    </submittedName>
</protein>
<keyword evidence="2" id="KW-0812">Transmembrane</keyword>
<keyword evidence="4" id="KW-1185">Reference proteome</keyword>
<evidence type="ECO:0000313" key="3">
    <source>
        <dbReference type="EMBL" id="MFC4768810.1"/>
    </source>
</evidence>
<evidence type="ECO:0000256" key="1">
    <source>
        <dbReference type="SAM" id="MobiDB-lite"/>
    </source>
</evidence>
<feature type="transmembrane region" description="Helical" evidence="2">
    <location>
        <begin position="42"/>
        <end position="63"/>
    </location>
</feature>
<dbReference type="Proteomes" id="UP001596002">
    <property type="component" value="Unassembled WGS sequence"/>
</dbReference>
<proteinExistence type="predicted"/>
<dbReference type="EMBL" id="JBHSHC010000112">
    <property type="protein sequence ID" value="MFC4768810.1"/>
    <property type="molecule type" value="Genomic_DNA"/>
</dbReference>
<feature type="compositionally biased region" description="Polar residues" evidence="1">
    <location>
        <begin position="71"/>
        <end position="84"/>
    </location>
</feature>
<gene>
    <name evidence="3" type="ORF">ACFO8Q_15800</name>
</gene>